<dbReference type="PaxDb" id="411902-CLOBOL_03346"/>
<dbReference type="Pfam" id="PF08942">
    <property type="entry name" value="DUF1919"/>
    <property type="match status" value="1"/>
</dbReference>
<dbReference type="InterPro" id="IPR037226">
    <property type="entry name" value="CAC2185-like_sf"/>
</dbReference>
<name>A8RSJ7_ENTBW</name>
<dbReference type="EMBL" id="ABCC02000029">
    <property type="protein sequence ID" value="EDP16578.1"/>
    <property type="molecule type" value="Genomic_DNA"/>
</dbReference>
<dbReference type="AlphaFoldDB" id="A8RSJ7"/>
<gene>
    <name evidence="1" type="ORF">CLOBOL_03346</name>
</gene>
<proteinExistence type="predicted"/>
<sequence length="230" mass="26662">MIGDENMLSIEGIRLKIRNKVYIPLTCRSRGKKLNNTDFTIISNNCWGGTVYEAYNLPKESPTVGMFFMAEDYITFLSDLKGYINGTLEFIKPEESRWKDAPQVSGDRRFGSYPVGLLSNGKSYIEIFFLHYHSEKEAKDKWERRCKRINWDRLLVKFNDQNGCAVKNIYDFMDLPFKHKLFFTCKKWPGISGGGGTIIRQFPKHDSIMASYEPFGKSKYIDITKLLNSL</sequence>
<dbReference type="Proteomes" id="UP000005396">
    <property type="component" value="Unassembled WGS sequence"/>
</dbReference>
<accession>A8RSJ7</accession>
<evidence type="ECO:0008006" key="3">
    <source>
        <dbReference type="Google" id="ProtNLM"/>
    </source>
</evidence>
<evidence type="ECO:0000313" key="1">
    <source>
        <dbReference type="EMBL" id="EDP16578.1"/>
    </source>
</evidence>
<dbReference type="InterPro" id="IPR015037">
    <property type="entry name" value="DUF1919"/>
</dbReference>
<comment type="caution">
    <text evidence="1">The sequence shown here is derived from an EMBL/GenBank/DDBJ whole genome shotgun (WGS) entry which is preliminary data.</text>
</comment>
<protein>
    <recommendedName>
        <fullName evidence="3">DUF1919 domain-containing protein</fullName>
    </recommendedName>
</protein>
<dbReference type="eggNOG" id="COG3955">
    <property type="taxonomic scope" value="Bacteria"/>
</dbReference>
<evidence type="ECO:0000313" key="2">
    <source>
        <dbReference type="Proteomes" id="UP000005396"/>
    </source>
</evidence>
<reference evidence="1 2" key="1">
    <citation type="submission" date="2007-08" db="EMBL/GenBank/DDBJ databases">
        <authorList>
            <person name="Fulton L."/>
            <person name="Clifton S."/>
            <person name="Fulton B."/>
            <person name="Xu J."/>
            <person name="Minx P."/>
            <person name="Pepin K.H."/>
            <person name="Johnson M."/>
            <person name="Thiruvilangam P."/>
            <person name="Bhonagiri V."/>
            <person name="Nash W.E."/>
            <person name="Mardis E.R."/>
            <person name="Wilson R.K."/>
        </authorList>
    </citation>
    <scope>NUCLEOTIDE SEQUENCE [LARGE SCALE GENOMIC DNA]</scope>
    <source>
        <strain evidence="2">ATCC BAA-613 / DSM 15670 / CCUG 46953 / JCM 12243 / WAL 16351</strain>
    </source>
</reference>
<dbReference type="HOGENOM" id="CLU_113266_1_0_9"/>
<dbReference type="SUPFAM" id="SSF142795">
    <property type="entry name" value="CAC2185-like"/>
    <property type="match status" value="1"/>
</dbReference>
<organism evidence="1 2">
    <name type="scientific">Enterocloster bolteae (strain ATCC BAA-613 / DSM 15670 / CCUG 46953 / JCM 12243 / WAL 16351)</name>
    <name type="common">Clostridium bolteae</name>
    <dbReference type="NCBI Taxonomy" id="411902"/>
    <lineage>
        <taxon>Bacteria</taxon>
        <taxon>Bacillati</taxon>
        <taxon>Bacillota</taxon>
        <taxon>Clostridia</taxon>
        <taxon>Lachnospirales</taxon>
        <taxon>Lachnospiraceae</taxon>
        <taxon>Enterocloster</taxon>
    </lineage>
</organism>
<reference evidence="1 2" key="2">
    <citation type="submission" date="2007-09" db="EMBL/GenBank/DDBJ databases">
        <title>Draft genome sequence of Clostridium bolteae (ATCC BAA-613).</title>
        <authorList>
            <person name="Sudarsanam P."/>
            <person name="Ley R."/>
            <person name="Guruge J."/>
            <person name="Turnbaugh P.J."/>
            <person name="Mahowald M."/>
            <person name="Liep D."/>
            <person name="Gordon J."/>
        </authorList>
    </citation>
    <scope>NUCLEOTIDE SEQUENCE [LARGE SCALE GENOMIC DNA]</scope>
    <source>
        <strain evidence="2">ATCC BAA-613 / DSM 15670 / CCUG 46953 / JCM 12243 / WAL 16351</strain>
    </source>
</reference>